<feature type="transmembrane region" description="Helical" evidence="1">
    <location>
        <begin position="2624"/>
        <end position="2644"/>
    </location>
</feature>
<keyword evidence="4" id="KW-1185">Reference proteome</keyword>
<feature type="transmembrane region" description="Helical" evidence="1">
    <location>
        <begin position="2685"/>
        <end position="2705"/>
    </location>
</feature>
<proteinExistence type="predicted"/>
<dbReference type="EMBL" id="CAJJDN010000153">
    <property type="protein sequence ID" value="CAD8124667.1"/>
    <property type="molecule type" value="Genomic_DNA"/>
</dbReference>
<feature type="transmembrane region" description="Helical" evidence="1">
    <location>
        <begin position="2717"/>
        <end position="2735"/>
    </location>
</feature>
<comment type="caution">
    <text evidence="3">The sequence shown here is derived from an EMBL/GenBank/DDBJ whole genome shotgun (WGS) entry which is preliminary data.</text>
</comment>
<gene>
    <name evidence="3" type="ORF">PSON_ATCC_30995.1.T1530003</name>
</gene>
<dbReference type="Proteomes" id="UP000692954">
    <property type="component" value="Unassembled WGS sequence"/>
</dbReference>
<evidence type="ECO:0000313" key="4">
    <source>
        <dbReference type="Proteomes" id="UP000692954"/>
    </source>
</evidence>
<accession>A0A8S1RAA1</accession>
<name>A0A8S1RAA1_9CILI</name>
<feature type="transmembrane region" description="Helical" evidence="1">
    <location>
        <begin position="2909"/>
        <end position="2926"/>
    </location>
</feature>
<keyword evidence="1" id="KW-0472">Membrane</keyword>
<keyword evidence="1" id="KW-0812">Transmembrane</keyword>
<dbReference type="PANTHER" id="PTHR11319:SF35">
    <property type="entry name" value="OUTER MEMBRANE PROTEIN PMPC-RELATED"/>
    <property type="match status" value="1"/>
</dbReference>
<feature type="transmembrane region" description="Helical" evidence="1">
    <location>
        <begin position="2879"/>
        <end position="2897"/>
    </location>
</feature>
<keyword evidence="1" id="KW-1133">Transmembrane helix</keyword>
<feature type="transmembrane region" description="Helical" evidence="1">
    <location>
        <begin position="2769"/>
        <end position="2794"/>
    </location>
</feature>
<keyword evidence="2" id="KW-0732">Signal</keyword>
<feature type="chain" id="PRO_5035822643" description="Transmembrane protein" evidence="2">
    <location>
        <begin position="28"/>
        <end position="3045"/>
    </location>
</feature>
<feature type="signal peptide" evidence="2">
    <location>
        <begin position="1"/>
        <end position="27"/>
    </location>
</feature>
<dbReference type="PANTHER" id="PTHR11319">
    <property type="entry name" value="G PROTEIN-COUPLED RECEPTOR-RELATED"/>
    <property type="match status" value="1"/>
</dbReference>
<evidence type="ECO:0000256" key="2">
    <source>
        <dbReference type="SAM" id="SignalP"/>
    </source>
</evidence>
<evidence type="ECO:0000313" key="3">
    <source>
        <dbReference type="EMBL" id="CAD8124667.1"/>
    </source>
</evidence>
<dbReference type="CDD" id="cd00064">
    <property type="entry name" value="FU"/>
    <property type="match status" value="1"/>
</dbReference>
<sequence length="3045" mass="357506">MYLHQSLNLNKLFIVILLFQGPLQCLASFSNYNEAILTKSAESYIQEINMGNLDEGDTYGLGFWSMSIPLLNHESNKDFDNPYDSLKIEYGQMLLLVRDIEANSNILLVYKLLDYENLKVLHQIRLMNNDQDEILQYEFKSLEYEGIWIFHLILIQPQLKMIIIEINGQPKKQTQILTKIQQNLQIILGGRGYINDLNLNTFKGLLSQMIFLPNLFYSDSIFQVIINDCQIPPKYTDEQIVNIVPGFKIFDGVQAQQHFIEHYGNKYCLTGWVKYLINDINEQKYILLRMTGFLNYNQQKQLGDELFKLEVFFSKRNPEQTYMIIFTDAYSMPVQQSFQEQFHQTFKESQNTNYDIYQSKRIFQDLNNFQYYEGLQKWHYIQYEYGRSNFQEKLLFQGQFYNELGLIKERMGNDIFGGSFTNSRYNIFFGSDNYNNQFLQAEIVDFQIRYNYNDDKELDLKCHYSCLTCKGPLQNDCLSCDENSHRYYQSEKYECNCNEGYFEFELGFCTNQFISFVQLNEMSINNNRICPLGYFRLPIDGDQYECKQCPQSITQQNILCAECFWYYKTWYLKPTCKYDYIKILYRLNDEAYQLVKRDPIYYDVYSIGLDYELDLHPELEDYCEDQKEMYQSCFDFKFYHLGSYRFLKCKSNYLIDPDSHQCLKFYQNCPIYDSFGYCYGCYPGQYLIFGGCLKCPNECLTCENDGYDQPLCNSCTESYGLIDNQCQQCGQFCQSCQTYYDTFLGYQYLKCYRCIDDSQYFLSFDAQNCLINQITNCTYAFQVIKNDFTKNTLDFHFQPQFDKSLILTLCAKCNKYYVFTFQTNECIKDNITEDCEIGIGQLNPIDQSLDQVICLSSSLYQNDIVQFTQDCINLNCQVCLETDILHFFTCLKCQQGYYIEKPSGQCLQCPKELKCKTCSFSNSLYKDSWKNQIRAFYRKYIEILNTHLYNVFGESQNTNDYVILCETCIDGYQLHNQQCIPYCQETCQLCLIQNNQFICVQCHSEQKGKKLTLINNQCIECPDNCALCRIRTDTEISLINPLFQNQKYQKYTHQCLKSFDDQKYYYDEDLGLFIECLQQENGNGCFKQLIIEINLYSDQQQYYSDLNSLEDEKSRIKFKKENIILERLVGYGNGLTEFSDEQFYTLANSKIIKSLIIKIKNKGQNFSLYFDGKIKQTFSENIFSLINVEIEFNFKPSAVLIVHKNFEIINFSKITFSGFIIQAASLQLQQRFYFQSLFPQTVILDQITFQIFNELINSVAFQFHLLNLKFLQFTNLIINKAFIDQAECFMKVEYTLFPKSLIFKNIKIKDCVIDNLIIFDLGLNEGDYIEFDNITLNSNFSNSEFIRASQFNESGELKMTNFNLTSNIYHSENFFNLKGIGKLNINQFDMRSSILTKSTIILLNRQSHLENIYFTDNQFLNQSFGIINSDYNDQIIVQTFSNLFFLNNQYDSLIKFIYLKKYSSKTQNVTIKYLNQINNNFRSNQLNYNRKQVDFSLITLQYDVVEIFNFYIDRGYGLNDLSIYDCKKIKIQSGIIEQNKFRFLGLHKYLSCQLKYVKALYYSTTINIISSQLTEIQNVTFSKLISSNFPIISISSADLIILNQNEEVYLKDLIFNQNLVIKTELLFQTSLISIQSSQYGRIEAENINLLGNILHVYIQNDYIKTAGLLIFNCPFCQIYLINQQIQNNIITNCSSNIIYIEAQTLEIRNSLFNKNNIFNYQILQPHILWGFTSRISQQIIESVFQTKSQSGIGQINAQQIKIINNNFFKSFGSLGGCFSIFPQAISNISIINNKFEEIQTQFYKEIEQGAGIYIDGSSSASLLIEIINNTAKNIFCRQLGGFLYLKSNISSAILNIQNLYLQDIYAQQGSAFYIQYSKFVSDQQVLNLKNLQVINSYDGYISFLNKFSEIPKSQELNSLTNSRSLIYLEYGSLIQVQDIKINNLMLESFIILISINHAYLSDVYIKNSFINNNLITITPFSTQSLQLILNNLQFTNITTRFYFNNLTCKIQNIKIDNIIYQCLNYIQSAPLILSNEDQYQDDNQNAFCIYDQFKQYVVTQNSGLILLHDLKSQDQISIVQLFLIHIDCSICDYGLISFNYQSNELIAQQQQITSLYVQNSKCGNLGCLNLYKPNKNSNRILNQQDIFSLNYEFIIKNFICQYNFGYQGTCLRINYISILVQNSNFQYNQAAFEGGSIYIKGNQNFILENTIIQFNNASYGGGLYLQDQIGMNYEKSKTKILRNHARIYSDNVASSPQKLKIQIKQNSFLLKTKTIIGNSTMKIQELNIDPYKSINGKQLQFLQLPTGQKINEYQIFDWKNKIYLNPFLTFKIFALGEDINNINNLENSYCTIQSRRINISEKEDENQQKFTNNYTSIRKIYYNTSTQNYNLDEMIIYFDNQSPEEIVLQLQIMCNSIKVPIYSNQYPFEIIDYHSNYMLRVNIKTYDCQFGEIKNRTTQSCQKCDSNQDMFSLTLNSEKCEVKDDFSTLSVENNQLILRAGYWRPYFDTIKISFCLNLDSNCLGGIYEGDNSCYIGHIGSLCEQCDLYNIRGNGQYSVIKKFICGPCIEKDRNIILILGIIIFTLIFLLISVSGNIKTIENCTKYQPFKILKSSIYLNKNQSGMLIKILTNYFQIIVAITTFQLQLSEGLNSSLEIVGNPLQTTSYSLDCFLAALSDFEIQYIRMIWQMALPVIYVTIFIGFYFLTYKIRNIKFNPSVITTTFIYIYCYFQPNLINGFIELVSYRNISGFKWIQANVSQRYDSAYHTKWIFQFCLPFILLFAIVIPSFFFFGLYSNKEKLEKKNIRLLWGYLYNEYKKEAYFWELIKIVEKELIILSLLYYQDSVVAKGVLVLFITYLYQELNEYYKPYILNKLNKLDYYSTNICMITIGLAIGIYISQQTKIIELQIIFLFIIALLNLVFLNQIITKIIMEYIKEYEIYFDKIKDFIKLKFPFYYQNHLWLRRYLKNRVEERKNVQKLFLKLKLFGIPLAKNQIQIRQKYLSQSIDKKNFQFIDYIQIQKPETLDLYNKTSQQRMINLQSFPDV</sequence>
<organism evidence="3 4">
    <name type="scientific">Paramecium sonneborni</name>
    <dbReference type="NCBI Taxonomy" id="65129"/>
    <lineage>
        <taxon>Eukaryota</taxon>
        <taxon>Sar</taxon>
        <taxon>Alveolata</taxon>
        <taxon>Ciliophora</taxon>
        <taxon>Intramacronucleata</taxon>
        <taxon>Oligohymenophorea</taxon>
        <taxon>Peniculida</taxon>
        <taxon>Parameciidae</taxon>
        <taxon>Paramecium</taxon>
    </lineage>
</organism>
<feature type="transmembrane region" description="Helical" evidence="1">
    <location>
        <begin position="2574"/>
        <end position="2596"/>
    </location>
</feature>
<evidence type="ECO:0008006" key="5">
    <source>
        <dbReference type="Google" id="ProtNLM"/>
    </source>
</evidence>
<reference evidence="3" key="1">
    <citation type="submission" date="2021-01" db="EMBL/GenBank/DDBJ databases">
        <authorList>
            <consortium name="Genoscope - CEA"/>
            <person name="William W."/>
        </authorList>
    </citation>
    <scope>NUCLEOTIDE SEQUENCE</scope>
</reference>
<protein>
    <recommendedName>
        <fullName evidence="5">Transmembrane protein</fullName>
    </recommendedName>
</protein>
<dbReference type="InterPro" id="IPR006212">
    <property type="entry name" value="Furin_repeat"/>
</dbReference>
<evidence type="ECO:0000256" key="1">
    <source>
        <dbReference type="SAM" id="Phobius"/>
    </source>
</evidence>
<dbReference type="OrthoDB" id="300476at2759"/>